<gene>
    <name evidence="2" type="ORF">DESAM_21783</name>
</gene>
<evidence type="ECO:0000259" key="1">
    <source>
        <dbReference type="Pfam" id="PF00271"/>
    </source>
</evidence>
<sequence length="74" mass="7980">MGIDIGSVKSVAQIGPPPSVASLCQRIGRSGRQEGDPAILRTYIQEEYGVHDMEGRSDLFHHIFVAAKRKTSGG</sequence>
<dbReference type="PATRIC" id="fig|1121451.3.peg.2020"/>
<dbReference type="InterPro" id="IPR052511">
    <property type="entry name" value="ATP-dep_Helicase"/>
</dbReference>
<dbReference type="InterPro" id="IPR001650">
    <property type="entry name" value="Helicase_C-like"/>
</dbReference>
<evidence type="ECO:0000313" key="2">
    <source>
        <dbReference type="EMBL" id="CCO24060.1"/>
    </source>
</evidence>
<dbReference type="EMBL" id="FO203522">
    <property type="protein sequence ID" value="CCO24060.1"/>
    <property type="molecule type" value="Genomic_DNA"/>
</dbReference>
<reference evidence="2 3" key="1">
    <citation type="submission" date="2012-10" db="EMBL/GenBank/DDBJ databases">
        <authorList>
            <person name="Genoscope - CEA"/>
        </authorList>
    </citation>
    <scope>NUCLEOTIDE SEQUENCE [LARGE SCALE GENOMIC DNA]</scope>
    <source>
        <strain evidence="3">AM13 / DSM 14728</strain>
    </source>
</reference>
<dbReference type="KEGG" id="dhy:DESAM_21783"/>
<dbReference type="AlphaFoldDB" id="L0RCY7"/>
<dbReference type="Gene3D" id="3.40.50.300">
    <property type="entry name" value="P-loop containing nucleotide triphosphate hydrolases"/>
    <property type="match status" value="1"/>
</dbReference>
<feature type="domain" description="Helicase C-terminal" evidence="1">
    <location>
        <begin position="1"/>
        <end position="32"/>
    </location>
</feature>
<name>L0RCY7_9BACT</name>
<keyword evidence="3" id="KW-1185">Reference proteome</keyword>
<dbReference type="PANTHER" id="PTHR47962:SF5">
    <property type="entry name" value="ATP-DEPENDENT HELICASE LHR-RELATED"/>
    <property type="match status" value="1"/>
</dbReference>
<dbReference type="GO" id="GO:0003677">
    <property type="term" value="F:DNA binding"/>
    <property type="evidence" value="ECO:0007669"/>
    <property type="project" value="TreeGrafter"/>
</dbReference>
<dbReference type="PANTHER" id="PTHR47962">
    <property type="entry name" value="ATP-DEPENDENT HELICASE LHR-RELATED-RELATED"/>
    <property type="match status" value="1"/>
</dbReference>
<dbReference type="InterPro" id="IPR027417">
    <property type="entry name" value="P-loop_NTPase"/>
</dbReference>
<proteinExistence type="predicted"/>
<dbReference type="HOGENOM" id="CLU_2681708_0_0_7"/>
<accession>L0RCY7</accession>
<organism evidence="2 3">
    <name type="scientific">Maridesulfovibrio hydrothermalis AM13 = DSM 14728</name>
    <dbReference type="NCBI Taxonomy" id="1121451"/>
    <lineage>
        <taxon>Bacteria</taxon>
        <taxon>Pseudomonadati</taxon>
        <taxon>Thermodesulfobacteriota</taxon>
        <taxon>Desulfovibrionia</taxon>
        <taxon>Desulfovibrionales</taxon>
        <taxon>Desulfovibrionaceae</taxon>
        <taxon>Maridesulfovibrio</taxon>
    </lineage>
</organism>
<dbReference type="Proteomes" id="UP000010808">
    <property type="component" value="Chromosome"/>
</dbReference>
<evidence type="ECO:0000313" key="3">
    <source>
        <dbReference type="Proteomes" id="UP000010808"/>
    </source>
</evidence>
<dbReference type="GO" id="GO:0016887">
    <property type="term" value="F:ATP hydrolysis activity"/>
    <property type="evidence" value="ECO:0007669"/>
    <property type="project" value="TreeGrafter"/>
</dbReference>
<protein>
    <recommendedName>
        <fullName evidence="1">Helicase C-terminal domain-containing protein</fullName>
    </recommendedName>
</protein>
<dbReference type="SUPFAM" id="SSF52540">
    <property type="entry name" value="P-loop containing nucleoside triphosphate hydrolases"/>
    <property type="match status" value="1"/>
</dbReference>
<dbReference type="Pfam" id="PF00271">
    <property type="entry name" value="Helicase_C"/>
    <property type="match status" value="1"/>
</dbReference>
<dbReference type="STRING" id="1121451.DESAM_21783"/>
<dbReference type="eggNOG" id="COG1201">
    <property type="taxonomic scope" value="Bacteria"/>
</dbReference>